<dbReference type="GO" id="GO:0005975">
    <property type="term" value="P:carbohydrate metabolic process"/>
    <property type="evidence" value="ECO:0007669"/>
    <property type="project" value="InterPro"/>
</dbReference>
<sequence>MKNLVLPIFAIGIFISFCKSGQNTTEELNAQSHYGELSTLPFGAIKPIGWIHDQIQRDLEIGILGHFDEYGETVTHNLFVSKNRESTKKYGGLKGWWSGEHEGYWKDAVLRSAYLVDDPEFKKRAAQWMNDILKSTDDSGYIGIYAKNNRFQHTGENGELWTQSRILLPMIAYYEITDNATILEAVEKSVQLTMTAYKDKTPWVKGEGGVAHGVGYFEILEWLYAKTGKEGYADFSKRLYDELDDHEIRDDDLIQSNLLDPEKKFTKHGAHVAEGFLIPEYIFEITKKDTMKRAAKLAMDKLNYASTPSGAMVCDENVRGLKGSANGHYEYCTTTEFINPLGIVLSLNGNLSIADRIEKMVFNALQGARLPNLKALAYLSLDNRTHMDPTAHGARETYDACHDAAACCTLNGGRVMPYYIQHSWKVDADDNTLLAVLYGPNALNTEIAGTKISILEKTEYPFSDLINFEMKLEKSTPFSLVLRKPFGCKKIDIKGISPKDIQDKGDRLVIYRTWEPESEFSVQFNFDVLEKKDNGNYYFQRGALVYAKSFTFESDTLRTFKNLDFHQLTMKVTDSTGFNYKLPSNSNFTFETTENVNFDFPFDKPLVKLVGTMVDESGANKEVELIPVGNTVMRKVSFSKLP</sequence>
<feature type="domain" description="Non-reducing end beta-L-arabinofuranosidase-like GH127 catalytic" evidence="1">
    <location>
        <begin position="56"/>
        <end position="419"/>
    </location>
</feature>
<name>A0A8J6PUD8_9FLAO</name>
<organism evidence="3 4">
    <name type="scientific">Aestuariibaculum marinum</name>
    <dbReference type="NCBI Taxonomy" id="2683592"/>
    <lineage>
        <taxon>Bacteria</taxon>
        <taxon>Pseudomonadati</taxon>
        <taxon>Bacteroidota</taxon>
        <taxon>Flavobacteriia</taxon>
        <taxon>Flavobacteriales</taxon>
        <taxon>Flavobacteriaceae</taxon>
    </lineage>
</organism>
<dbReference type="Pfam" id="PF07944">
    <property type="entry name" value="Beta-AFase-like_GH127_cat"/>
    <property type="match status" value="1"/>
</dbReference>
<evidence type="ECO:0000259" key="1">
    <source>
        <dbReference type="Pfam" id="PF07944"/>
    </source>
</evidence>
<dbReference type="GO" id="GO:0016787">
    <property type="term" value="F:hydrolase activity"/>
    <property type="evidence" value="ECO:0007669"/>
    <property type="project" value="UniProtKB-KW"/>
</dbReference>
<dbReference type="PANTHER" id="PTHR43465:SF2">
    <property type="entry name" value="DUF1680 DOMAIN PROTEIN (AFU_ORTHOLOGUE AFUA_1G08910)"/>
    <property type="match status" value="1"/>
</dbReference>
<dbReference type="PANTHER" id="PTHR43465">
    <property type="entry name" value="DUF1680 DOMAIN PROTEIN (AFU_ORTHOLOGUE AFUA_1G08910)"/>
    <property type="match status" value="1"/>
</dbReference>
<feature type="domain" description="Non-reducing end beta-L-arabinofuranosidase-like GH127 middle" evidence="2">
    <location>
        <begin position="433"/>
        <end position="524"/>
    </location>
</feature>
<dbReference type="AlphaFoldDB" id="A0A8J6PUD8"/>
<dbReference type="InterPro" id="IPR012878">
    <property type="entry name" value="Beta-AFase-like_GH127_cat"/>
</dbReference>
<dbReference type="InterPro" id="IPR008928">
    <property type="entry name" value="6-hairpin_glycosidase_sf"/>
</dbReference>
<dbReference type="RefSeq" id="WP_188222496.1">
    <property type="nucleotide sequence ID" value="NZ_JACVXD010000002.1"/>
</dbReference>
<gene>
    <name evidence="3" type="ORF">ICJ85_03980</name>
</gene>
<protein>
    <submittedName>
        <fullName evidence="3">Glycoside hydrolase family 127 protein</fullName>
    </submittedName>
</protein>
<reference evidence="3 4" key="1">
    <citation type="journal article" date="2018" name="J. Microbiol.">
        <title>Aestuariibaculum marinum sp. nov., a marine bacterium isolated from seawater in South Korea.</title>
        <authorList>
            <person name="Choi J."/>
            <person name="Lee D."/>
            <person name="Jang J.H."/>
            <person name="Cha S."/>
            <person name="Seo T."/>
        </authorList>
    </citation>
    <scope>NUCLEOTIDE SEQUENCE [LARGE SCALE GENOMIC DNA]</scope>
    <source>
        <strain evidence="3 4">IP7</strain>
    </source>
</reference>
<dbReference type="Pfam" id="PF20736">
    <property type="entry name" value="Glyco_hydro127M"/>
    <property type="match status" value="1"/>
</dbReference>
<keyword evidence="3" id="KW-0378">Hydrolase</keyword>
<evidence type="ECO:0000313" key="3">
    <source>
        <dbReference type="EMBL" id="MBD0823171.1"/>
    </source>
</evidence>
<comment type="caution">
    <text evidence="3">The sequence shown here is derived from an EMBL/GenBank/DDBJ whole genome shotgun (WGS) entry which is preliminary data.</text>
</comment>
<dbReference type="Proteomes" id="UP000621516">
    <property type="component" value="Unassembled WGS sequence"/>
</dbReference>
<dbReference type="SUPFAM" id="SSF48208">
    <property type="entry name" value="Six-hairpin glycosidases"/>
    <property type="match status" value="1"/>
</dbReference>
<keyword evidence="4" id="KW-1185">Reference proteome</keyword>
<accession>A0A8J6PUD8</accession>
<evidence type="ECO:0000259" key="2">
    <source>
        <dbReference type="Pfam" id="PF20736"/>
    </source>
</evidence>
<evidence type="ECO:0000313" key="4">
    <source>
        <dbReference type="Proteomes" id="UP000621516"/>
    </source>
</evidence>
<proteinExistence type="predicted"/>
<dbReference type="InterPro" id="IPR049174">
    <property type="entry name" value="Beta-AFase-like"/>
</dbReference>
<dbReference type="EMBL" id="JACVXD010000002">
    <property type="protein sequence ID" value="MBD0823171.1"/>
    <property type="molecule type" value="Genomic_DNA"/>
</dbReference>
<dbReference type="InterPro" id="IPR049046">
    <property type="entry name" value="Beta-AFase-like_GH127_middle"/>
</dbReference>